<dbReference type="Gene3D" id="1.50.10.10">
    <property type="match status" value="1"/>
</dbReference>
<dbReference type="PANTHER" id="PTHR31616:SF0">
    <property type="entry name" value="GLUCAN 1,4-ALPHA-GLUCOSIDASE"/>
    <property type="match status" value="1"/>
</dbReference>
<dbReference type="InterPro" id="IPR012341">
    <property type="entry name" value="6hp_glycosidase-like_sf"/>
</dbReference>
<dbReference type="SUPFAM" id="SSF48208">
    <property type="entry name" value="Six-hairpin glycosidases"/>
    <property type="match status" value="1"/>
</dbReference>
<proteinExistence type="predicted"/>
<sequence length="619" mass="71006">MQTGKYTGIGLIGNENIAAIYAVNNGIVDINGTGIYHLFYKTYAHDLIQSAVSLIRVKDTIYYGNKVWKKYTHPTHIKPVKTYVEDTYRYCDEFLLEEHGLKRKDVVYSYGEHCLSFEMELENVSEEELEIGCYGYCAVRNDMEIETEKMHNGTLGIHTGDAYMVMKTPWAEEIYAVEDSPTDFAYQVFLDILEKRENSQRTKTSCRLGYVQGRTKTLKPGDKLHMCWSLIFGDSYEELEKELCLSEEETFKAAEYWKNWMAEGEKPEDSEFQEQALVNLTALKAVCVGGYIPADLTGHYFCNKMPCYYARDSIMVARAFLLSGHLRECRDIIAYLIGRKRKENGEFFQRYDGYGEPNEGANNSVFHQIDSIGYFCRIVYEYYKKTGELLADETLLMEVTDVIDGAEKKSGMAGPEGGVNEGVFGPAFITSSNMFIYGGILAAKQIFAILGNKEYAEKCRKICDRLYEGIQSAYNEELGRFDYGYVTYHDHTVRKYDTPQYFGPLYGYPNDEKMQNTHIYLRQYASFFEDGIGYSEQEYHHGPWLFNTLACAEYCKRAENREEYIRKMKWASEHSNAYGLLPEAVDANDEGVCVINPLSWACGEFAAAYFSKGGFVHEK</sequence>
<evidence type="ECO:0000313" key="2">
    <source>
        <dbReference type="Proteomes" id="UP001549106"/>
    </source>
</evidence>
<dbReference type="Proteomes" id="UP001549106">
    <property type="component" value="Unassembled WGS sequence"/>
</dbReference>
<keyword evidence="2" id="KW-1185">Reference proteome</keyword>
<dbReference type="InterPro" id="IPR008928">
    <property type="entry name" value="6-hairpin_glycosidase_sf"/>
</dbReference>
<comment type="caution">
    <text evidence="1">The sequence shown here is derived from an EMBL/GenBank/DDBJ whole genome shotgun (WGS) entry which is preliminary data.</text>
</comment>
<gene>
    <name evidence="1" type="ORF">ABID24_000409</name>
</gene>
<dbReference type="PANTHER" id="PTHR31616">
    <property type="entry name" value="TREHALASE"/>
    <property type="match status" value="1"/>
</dbReference>
<dbReference type="EMBL" id="JBEPMJ010000002">
    <property type="protein sequence ID" value="MET3749186.1"/>
    <property type="molecule type" value="Genomic_DNA"/>
</dbReference>
<dbReference type="RefSeq" id="WP_257463856.1">
    <property type="nucleotide sequence ID" value="NZ_BAABXP010000003.1"/>
</dbReference>
<organism evidence="1 2">
    <name type="scientific">Blautia caecimuris</name>
    <dbReference type="NCBI Taxonomy" id="1796615"/>
    <lineage>
        <taxon>Bacteria</taxon>
        <taxon>Bacillati</taxon>
        <taxon>Bacillota</taxon>
        <taxon>Clostridia</taxon>
        <taxon>Lachnospirales</taxon>
        <taxon>Lachnospiraceae</taxon>
        <taxon>Blautia</taxon>
    </lineage>
</organism>
<reference evidence="1 2" key="1">
    <citation type="submission" date="2024-06" db="EMBL/GenBank/DDBJ databases">
        <title>Genomic Encyclopedia of Type Strains, Phase IV (KMG-IV): sequencing the most valuable type-strain genomes for metagenomic binning, comparative biology and taxonomic classification.</title>
        <authorList>
            <person name="Goeker M."/>
        </authorList>
    </citation>
    <scope>NUCLEOTIDE SEQUENCE [LARGE SCALE GENOMIC DNA]</scope>
    <source>
        <strain evidence="1 2">DSM 29492</strain>
    </source>
</reference>
<protein>
    <submittedName>
        <fullName evidence="1">Uncharacterized protein</fullName>
    </submittedName>
</protein>
<accession>A0ABV2LYJ6</accession>
<evidence type="ECO:0000313" key="1">
    <source>
        <dbReference type="EMBL" id="MET3749186.1"/>
    </source>
</evidence>
<name>A0ABV2LYJ6_9FIRM</name>